<dbReference type="PANTHER" id="PTHR43832:SF1">
    <property type="entry name" value="S-ADENOSYL-L-METHIONINE-DEPENDENT METHYLTRANSFERASES SUPERFAMILY PROTEIN"/>
    <property type="match status" value="1"/>
</dbReference>
<dbReference type="OrthoDB" id="9782855at2"/>
<dbReference type="PANTHER" id="PTHR43832">
    <property type="match status" value="1"/>
</dbReference>
<evidence type="ECO:0000313" key="1">
    <source>
        <dbReference type="EMBL" id="ASU32236.1"/>
    </source>
</evidence>
<dbReference type="Gene3D" id="3.40.50.150">
    <property type="entry name" value="Vaccinia Virus protein VP39"/>
    <property type="match status" value="1"/>
</dbReference>
<accession>A0A223NR09</accession>
<dbReference type="EMBL" id="CP022743">
    <property type="protein sequence ID" value="ASU32236.1"/>
    <property type="molecule type" value="Genomic_DNA"/>
</dbReference>
<dbReference type="RefSeq" id="WP_094568861.1">
    <property type="nucleotide sequence ID" value="NZ_CP022743.1"/>
</dbReference>
<dbReference type="FunFam" id="3.40.50.150:FF:000554">
    <property type="entry name" value="Cation-transporting ATPase"/>
    <property type="match status" value="1"/>
</dbReference>
<organism evidence="1 2">
    <name type="scientific">Mucilaginibacter xinganensis</name>
    <dbReference type="NCBI Taxonomy" id="1234841"/>
    <lineage>
        <taxon>Bacteria</taxon>
        <taxon>Pseudomonadati</taxon>
        <taxon>Bacteroidota</taxon>
        <taxon>Sphingobacteriia</taxon>
        <taxon>Sphingobacteriales</taxon>
        <taxon>Sphingobacteriaceae</taxon>
        <taxon>Mucilaginibacter</taxon>
    </lineage>
</organism>
<dbReference type="SUPFAM" id="SSF53335">
    <property type="entry name" value="S-adenosyl-L-methionine-dependent methyltransferases"/>
    <property type="match status" value="1"/>
</dbReference>
<name>A0A223NR09_9SPHI</name>
<keyword evidence="2" id="KW-1185">Reference proteome</keyword>
<dbReference type="Pfam" id="PF02353">
    <property type="entry name" value="CMAS"/>
    <property type="match status" value="1"/>
</dbReference>
<reference evidence="1 2" key="1">
    <citation type="submission" date="2017-08" db="EMBL/GenBank/DDBJ databases">
        <title>Complete genome sequence of Mucilaginibacter sp. strain BJC16-A31.</title>
        <authorList>
            <consortium name="Henan University of Science and Technology"/>
            <person name="You X."/>
        </authorList>
    </citation>
    <scope>NUCLEOTIDE SEQUENCE [LARGE SCALE GENOMIC DNA]</scope>
    <source>
        <strain evidence="1 2">BJC16-A31</strain>
    </source>
</reference>
<dbReference type="InterPro" id="IPR029063">
    <property type="entry name" value="SAM-dependent_MTases_sf"/>
</dbReference>
<dbReference type="Proteomes" id="UP000215002">
    <property type="component" value="Chromosome"/>
</dbReference>
<dbReference type="CDD" id="cd02440">
    <property type="entry name" value="AdoMet_MTases"/>
    <property type="match status" value="1"/>
</dbReference>
<evidence type="ECO:0000313" key="2">
    <source>
        <dbReference type="Proteomes" id="UP000215002"/>
    </source>
</evidence>
<dbReference type="AlphaFoldDB" id="A0A223NR09"/>
<sequence length="344" mass="39990">MWYNKLIEQNNIPDFLLRQGIRKLLKQRLDDENKGDVEAQQAHLMALIDKLKASPIAVNTADANQQHYEVPTQFYQYCLGKNLKYSSCYYKPGVTELDQAEDDMLALTCQRADLQNGQAVLELGCGWGSLSLFMAAKFPKSTFKVVSNSSTQKLHIDGQARQRGIANLTVITADMNNFNIDEKFDRVVSVEMFEHMRNYTLLLKKVAGFLSPAGKLFIHIFTHKEYAYLFEVVDETDWMSKYFFTGGIMPSDDLMFYFNDDLVVEKHWHVNGTHYGRTAEAWLKNMDSHKAEIIPLFKNTYGKGQAVKWWVYWRIFYMACAELWNYNNGNEWLVSHYLFHKTNI</sequence>
<dbReference type="KEGG" id="muc:MuYL_0333"/>
<gene>
    <name evidence="1" type="ORF">MuYL_0333</name>
</gene>
<protein>
    <submittedName>
        <fullName evidence="1">Cyclopropane-fatty-acyl-phospholipid synthase</fullName>
    </submittedName>
</protein>
<proteinExistence type="predicted"/>